<feature type="transmembrane region" description="Helical" evidence="2">
    <location>
        <begin position="604"/>
        <end position="622"/>
    </location>
</feature>
<feature type="transmembrane region" description="Helical" evidence="2">
    <location>
        <begin position="417"/>
        <end position="440"/>
    </location>
</feature>
<evidence type="ECO:0000256" key="3">
    <source>
        <dbReference type="SAM" id="SignalP"/>
    </source>
</evidence>
<dbReference type="PANTHER" id="PTHR13018:SF139">
    <property type="entry name" value="PHOSPHATE METABOLISM PROTEIN 7"/>
    <property type="match status" value="1"/>
</dbReference>
<keyword evidence="3" id="KW-0732">Signal</keyword>
<dbReference type="Proteomes" id="UP000242146">
    <property type="component" value="Unassembled WGS sequence"/>
</dbReference>
<feature type="transmembrane region" description="Helical" evidence="2">
    <location>
        <begin position="323"/>
        <end position="345"/>
    </location>
</feature>
<dbReference type="EMBL" id="MCGT01000006">
    <property type="protein sequence ID" value="ORX58762.1"/>
    <property type="molecule type" value="Genomic_DNA"/>
</dbReference>
<feature type="transmembrane region" description="Helical" evidence="2">
    <location>
        <begin position="511"/>
        <end position="532"/>
    </location>
</feature>
<feature type="domain" description="CSC1/OSCA1-like cytosolic" evidence="5">
    <location>
        <begin position="134"/>
        <end position="306"/>
    </location>
</feature>
<dbReference type="InterPro" id="IPR045122">
    <property type="entry name" value="Csc1-like"/>
</dbReference>
<evidence type="ECO:0000313" key="6">
    <source>
        <dbReference type="EMBL" id="ORX58762.1"/>
    </source>
</evidence>
<dbReference type="Pfam" id="PF14703">
    <property type="entry name" value="PHM7_cyt"/>
    <property type="match status" value="1"/>
</dbReference>
<feature type="transmembrane region" description="Helical" evidence="2">
    <location>
        <begin position="377"/>
        <end position="397"/>
    </location>
</feature>
<dbReference type="InterPro" id="IPR027815">
    <property type="entry name" value="CSC1/OSCA1-like_cyt"/>
</dbReference>
<feature type="chain" id="PRO_5013253540" evidence="3">
    <location>
        <begin position="20"/>
        <end position="870"/>
    </location>
</feature>
<feature type="region of interest" description="Disordered" evidence="1">
    <location>
        <begin position="649"/>
        <end position="669"/>
    </location>
</feature>
<evidence type="ECO:0000256" key="1">
    <source>
        <dbReference type="SAM" id="MobiDB-lite"/>
    </source>
</evidence>
<evidence type="ECO:0000313" key="7">
    <source>
        <dbReference type="Proteomes" id="UP000242146"/>
    </source>
</evidence>
<feature type="domain" description="CSC1/OSCA1-like 7TM region" evidence="4">
    <location>
        <begin position="323"/>
        <end position="596"/>
    </location>
</feature>
<evidence type="ECO:0000256" key="2">
    <source>
        <dbReference type="SAM" id="Phobius"/>
    </source>
</evidence>
<proteinExistence type="predicted"/>
<keyword evidence="7" id="KW-1185">Reference proteome</keyword>
<feature type="transmembrane region" description="Helical" evidence="2">
    <location>
        <begin position="65"/>
        <end position="86"/>
    </location>
</feature>
<keyword evidence="2" id="KW-1133">Transmembrane helix</keyword>
<sequence length="870" mass="99721">MAVQFFLLQCLVICPILLALHWHRGIISWPQEQVSSWDIDNLDEFHSNSTLYLLSIANVPNRQPIVWVHVILLYFISLSWLWLLFVNYWHHLSLLQAQPSTSMEPTRISTSSAVSSAAHQTLPPASSLPHSIHHRSLLVTNIPHGMRHPDTLRQYFASIHIGSVASVTMVYQSASQFLDCALKQRQQWIDRLERHLICLARRLLCVSPDLKLKPFPWADLVTLLQQANVPFQNLPVWLGDLRLLDQEILRLRQPGLSPEYYKPTSTAFVTFESAQTAHICAQAVTSSKPGVLETSLAPEPRDIVWSALLRLGRKDKLVGRMRYTVVFCAVWSLTVFWLFPISFILGLTSIESLSQHFGFLRYFMDASPLVHSFTQNILPTFLVTIFISLLPWILMEISKQQDFMSYSELEDSVLGRYYRFAIFNVVIVFLLGTSFLSSLLDLLYEPTKITQLLAKSLPQGANFFLNYILFNSATHGLELLQIGSQLFGHLILTMPFVANTPRKLLRRTLPWSFPFYYYYPSHILILVIAITYSVIQPMILIFALFYFSLALVVYRHQYAFCYVRRYETCGSRHYRRVASYSSDGLLIFQLTMVGLLYLKGVLPAATAVLPLIIFTVWAKIRLSRLFHQRTKYPFVGHWPSLTSDPADNMSDRASHAGSTAPSTASDNDAGSTAWTFTTKLDGVPLPPQHHRIFFLSPLLHWLDDIWKVSYVMTWWKRGRYDADQSNDHIAWDVTNTTLNSASSVGNDDIHSTNSDVEPLPLINKEKQPHRTSHSHVSISRRHDATAIDIPHDNAPDASPERQLLEWKAYYQDDGCSFFNDYRHPAMLMPLDRRLYLPKDPSLRYWRLADCELYHLDDLQHALDGATASLL</sequence>
<dbReference type="InterPro" id="IPR003864">
    <property type="entry name" value="CSC1/OSCA1-like_7TM"/>
</dbReference>
<feature type="compositionally biased region" description="Polar residues" evidence="1">
    <location>
        <begin position="656"/>
        <end position="669"/>
    </location>
</feature>
<accession>A0A1X2GPU6</accession>
<dbReference type="AlphaFoldDB" id="A0A1X2GPU6"/>
<dbReference type="PANTHER" id="PTHR13018">
    <property type="entry name" value="PROBABLE MEMBRANE PROTEIN DUF221-RELATED"/>
    <property type="match status" value="1"/>
</dbReference>
<keyword evidence="2" id="KW-0812">Transmembrane</keyword>
<keyword evidence="2" id="KW-0472">Membrane</keyword>
<comment type="caution">
    <text evidence="6">The sequence shown here is derived from an EMBL/GenBank/DDBJ whole genome shotgun (WGS) entry which is preliminary data.</text>
</comment>
<evidence type="ECO:0000259" key="4">
    <source>
        <dbReference type="Pfam" id="PF02714"/>
    </source>
</evidence>
<feature type="transmembrane region" description="Helical" evidence="2">
    <location>
        <begin position="538"/>
        <end position="556"/>
    </location>
</feature>
<gene>
    <name evidence="6" type="ORF">DM01DRAFT_1381429</name>
</gene>
<dbReference type="GO" id="GO:0005886">
    <property type="term" value="C:plasma membrane"/>
    <property type="evidence" value="ECO:0007669"/>
    <property type="project" value="TreeGrafter"/>
</dbReference>
<feature type="signal peptide" evidence="3">
    <location>
        <begin position="1"/>
        <end position="19"/>
    </location>
</feature>
<organism evidence="6 7">
    <name type="scientific">Hesseltinella vesiculosa</name>
    <dbReference type="NCBI Taxonomy" id="101127"/>
    <lineage>
        <taxon>Eukaryota</taxon>
        <taxon>Fungi</taxon>
        <taxon>Fungi incertae sedis</taxon>
        <taxon>Mucoromycota</taxon>
        <taxon>Mucoromycotina</taxon>
        <taxon>Mucoromycetes</taxon>
        <taxon>Mucorales</taxon>
        <taxon>Cunninghamellaceae</taxon>
        <taxon>Hesseltinella</taxon>
    </lineage>
</organism>
<feature type="transmembrane region" description="Helical" evidence="2">
    <location>
        <begin position="479"/>
        <end position="499"/>
    </location>
</feature>
<protein>
    <submittedName>
        <fullName evidence="6">DUF221-domain-containing protein</fullName>
    </submittedName>
</protein>
<dbReference type="GO" id="GO:0005227">
    <property type="term" value="F:calcium-activated cation channel activity"/>
    <property type="evidence" value="ECO:0007669"/>
    <property type="project" value="InterPro"/>
</dbReference>
<reference evidence="6 7" key="1">
    <citation type="submission" date="2016-07" db="EMBL/GenBank/DDBJ databases">
        <title>Pervasive Adenine N6-methylation of Active Genes in Fungi.</title>
        <authorList>
            <consortium name="DOE Joint Genome Institute"/>
            <person name="Mondo S.J."/>
            <person name="Dannebaum R.O."/>
            <person name="Kuo R.C."/>
            <person name="Labutti K."/>
            <person name="Haridas S."/>
            <person name="Kuo A."/>
            <person name="Salamov A."/>
            <person name="Ahrendt S.R."/>
            <person name="Lipzen A."/>
            <person name="Sullivan W."/>
            <person name="Andreopoulos W.B."/>
            <person name="Clum A."/>
            <person name="Lindquist E."/>
            <person name="Daum C."/>
            <person name="Ramamoorthy G.K."/>
            <person name="Gryganskyi A."/>
            <person name="Culley D."/>
            <person name="Magnuson J.K."/>
            <person name="James T.Y."/>
            <person name="O'Malley M.A."/>
            <person name="Stajich J.E."/>
            <person name="Spatafora J.W."/>
            <person name="Visel A."/>
            <person name="Grigoriev I.V."/>
        </authorList>
    </citation>
    <scope>NUCLEOTIDE SEQUENCE [LARGE SCALE GENOMIC DNA]</scope>
    <source>
        <strain evidence="6 7">NRRL 3301</strain>
    </source>
</reference>
<dbReference type="OrthoDB" id="1689567at2759"/>
<name>A0A1X2GPU6_9FUNG</name>
<dbReference type="Pfam" id="PF02714">
    <property type="entry name" value="RSN1_7TM"/>
    <property type="match status" value="1"/>
</dbReference>
<dbReference type="STRING" id="101127.A0A1X2GPU6"/>
<evidence type="ECO:0000259" key="5">
    <source>
        <dbReference type="Pfam" id="PF14703"/>
    </source>
</evidence>